<dbReference type="SUPFAM" id="SSF52518">
    <property type="entry name" value="Thiamin diphosphate-binding fold (THDP-binding)"/>
    <property type="match status" value="2"/>
</dbReference>
<dbReference type="InterPro" id="IPR005475">
    <property type="entry name" value="Transketolase-like_Pyr-bd"/>
</dbReference>
<dbReference type="GeneID" id="37271113"/>
<dbReference type="InterPro" id="IPR042179">
    <property type="entry name" value="KGD_C_sf"/>
</dbReference>
<dbReference type="Gene3D" id="3.40.50.11610">
    <property type="entry name" value="Multifunctional 2-oxoglutarate metabolism enzyme, C-terminal domain"/>
    <property type="match status" value="1"/>
</dbReference>
<dbReference type="InterPro" id="IPR029061">
    <property type="entry name" value="THDP-binding"/>
</dbReference>
<comment type="similarity">
    <text evidence="2">Belongs to the alpha-ketoglutarate dehydrogenase family.</text>
</comment>
<dbReference type="NCBIfam" id="NF006914">
    <property type="entry name" value="PRK09404.1"/>
    <property type="match status" value="1"/>
</dbReference>
<gene>
    <name evidence="6" type="ORF">FA09DRAFT_332703</name>
</gene>
<comment type="cofactor">
    <cofactor evidence="1">
        <name>thiamine diphosphate</name>
        <dbReference type="ChEBI" id="CHEBI:58937"/>
    </cofactor>
</comment>
<dbReference type="EMBL" id="KZ819309">
    <property type="protein sequence ID" value="PWN94798.1"/>
    <property type="molecule type" value="Genomic_DNA"/>
</dbReference>
<evidence type="ECO:0000256" key="2">
    <source>
        <dbReference type="ARBA" id="ARBA00006936"/>
    </source>
</evidence>
<protein>
    <submittedName>
        <fullName evidence="6">Thiamine diphosphate-binding protein</fullName>
    </submittedName>
</protein>
<name>A0A316Z1F4_9BASI</name>
<evidence type="ECO:0000256" key="1">
    <source>
        <dbReference type="ARBA" id="ARBA00001964"/>
    </source>
</evidence>
<dbReference type="OrthoDB" id="413077at2759"/>
<dbReference type="InterPro" id="IPR011603">
    <property type="entry name" value="2oxoglutarate_DH_E1"/>
</dbReference>
<dbReference type="Proteomes" id="UP000245946">
    <property type="component" value="Unassembled WGS sequence"/>
</dbReference>
<dbReference type="AlphaFoldDB" id="A0A316Z1F4"/>
<dbReference type="GO" id="GO:0006091">
    <property type="term" value="P:generation of precursor metabolites and energy"/>
    <property type="evidence" value="ECO:0007669"/>
    <property type="project" value="UniProtKB-ARBA"/>
</dbReference>
<dbReference type="GO" id="GO:0016624">
    <property type="term" value="F:oxidoreductase activity, acting on the aldehyde or oxo group of donors, disulfide as acceptor"/>
    <property type="evidence" value="ECO:0007669"/>
    <property type="project" value="InterPro"/>
</dbReference>
<dbReference type="GO" id="GO:0030976">
    <property type="term" value="F:thiamine pyrophosphate binding"/>
    <property type="evidence" value="ECO:0007669"/>
    <property type="project" value="InterPro"/>
</dbReference>
<dbReference type="InterPro" id="IPR031717">
    <property type="entry name" value="ODO-1/KGD_C"/>
</dbReference>
<dbReference type="Pfam" id="PF02779">
    <property type="entry name" value="Transket_pyr"/>
    <property type="match status" value="1"/>
</dbReference>
<evidence type="ECO:0000313" key="7">
    <source>
        <dbReference type="Proteomes" id="UP000245946"/>
    </source>
</evidence>
<organism evidence="6 7">
    <name type="scientific">Tilletiopsis washingtonensis</name>
    <dbReference type="NCBI Taxonomy" id="58919"/>
    <lineage>
        <taxon>Eukaryota</taxon>
        <taxon>Fungi</taxon>
        <taxon>Dikarya</taxon>
        <taxon>Basidiomycota</taxon>
        <taxon>Ustilaginomycotina</taxon>
        <taxon>Exobasidiomycetes</taxon>
        <taxon>Entylomatales</taxon>
        <taxon>Entylomatales incertae sedis</taxon>
        <taxon>Tilletiopsis</taxon>
    </lineage>
</organism>
<dbReference type="PANTHER" id="PTHR23152">
    <property type="entry name" value="2-OXOGLUTARATE DEHYDROGENASE"/>
    <property type="match status" value="1"/>
</dbReference>
<dbReference type="Gene3D" id="3.40.50.12470">
    <property type="match status" value="1"/>
</dbReference>
<keyword evidence="4" id="KW-0786">Thiamine pyrophosphate</keyword>
<proteinExistence type="inferred from homology"/>
<feature type="domain" description="Transketolase-like pyrimidine-binding" evidence="5">
    <location>
        <begin position="442"/>
        <end position="644"/>
    </location>
</feature>
<accession>A0A316Z1F4</accession>
<dbReference type="PIRSF" id="PIRSF000157">
    <property type="entry name" value="Oxoglu_dh_E1"/>
    <property type="match status" value="1"/>
</dbReference>
<sequence length="796" mass="87280">MADIVEHLRRVYIGDIGWEFFHQHSKAQRNWWCDYLEREGVKEASKEESRRSHALVTGSEELDRFLAKKFPSVKRYGAEGAESMLVIVDQMLRSSLASSIPSIILSSPHRGRLSLLASPIFGFPHSELFRAMAGQAPAGEEGMTFDVLSHLAQVTRHGATSIEMLPNPSHLEAIAPLAAGYARAQGAEALNIALHGDAAFAGQGVVSETFGLSELPDYANGGTIHLIVNNNIGYTTASSAGRSSLYASDIAKMIGAPIIHVNGDAPDACARAARAAFEYRARWRRDVVVDLIVYRRWGHNELDEPAFTQPKMYRDIRKRRSVPEAYEAALERKGVLGAGEALSVRQAHRSALSTALEAMQADPPPTREQTPQPWESSAWKKETIVWPHSPAAVHDPETGVALEKLRELGERSVKLPDGFALHSTLERHVKQRRTSLQSGEGVNWATAEALAWASLLAEGYDVRISGQDVGRGTFSQRHAMLVDQQTEATTVPLNEPPLQGTLELANSPLSELSVLAFEAGQSWARPRLLSLWEAQFGDFFNGAQVTIDTLVSSAEAKWGRQSALVMLLPHGMDGAGPEHSSARIERFLQLSDDPFDAAPSFVSSSMPVVYPTTPAQYFHLLRRQMLRNYRKPLVVAAPKGLLRAPYAASALEEMAPGTSFRSVLVDASSSASPVERIILCAGKHYYALRDERQKRELAARVALVRLEELSPFPFQALQRALSPLVSPQTSFVWAQEEPQNQGAYSFVEPRIRSTLAKLGGSGTAEVRYAGPPPLAVPAWGIKRSTAELFSQAFAHM</sequence>
<evidence type="ECO:0000259" key="5">
    <source>
        <dbReference type="SMART" id="SM00861"/>
    </source>
</evidence>
<evidence type="ECO:0000256" key="3">
    <source>
        <dbReference type="ARBA" id="ARBA00023002"/>
    </source>
</evidence>
<reference evidence="6 7" key="1">
    <citation type="journal article" date="2018" name="Mol. Biol. Evol.">
        <title>Broad Genomic Sampling Reveals a Smut Pathogenic Ancestry of the Fungal Clade Ustilaginomycotina.</title>
        <authorList>
            <person name="Kijpornyongpan T."/>
            <person name="Mondo S.J."/>
            <person name="Barry K."/>
            <person name="Sandor L."/>
            <person name="Lee J."/>
            <person name="Lipzen A."/>
            <person name="Pangilinan J."/>
            <person name="LaButti K."/>
            <person name="Hainaut M."/>
            <person name="Henrissat B."/>
            <person name="Grigoriev I.V."/>
            <person name="Spatafora J.W."/>
            <person name="Aime M.C."/>
        </authorList>
    </citation>
    <scope>NUCLEOTIDE SEQUENCE [LARGE SCALE GENOMIC DNA]</scope>
    <source>
        <strain evidence="6 7">MCA 4186</strain>
    </source>
</reference>
<dbReference type="Gene3D" id="3.40.50.970">
    <property type="match status" value="1"/>
</dbReference>
<dbReference type="InterPro" id="IPR001017">
    <property type="entry name" value="DH_E1"/>
</dbReference>
<dbReference type="Pfam" id="PF16870">
    <property type="entry name" value="OxoGdeHyase_C"/>
    <property type="match status" value="1"/>
</dbReference>
<keyword evidence="7" id="KW-1185">Reference proteome</keyword>
<dbReference type="Pfam" id="PF00676">
    <property type="entry name" value="E1_dh"/>
    <property type="match status" value="1"/>
</dbReference>
<keyword evidence="3" id="KW-0560">Oxidoreductase</keyword>
<evidence type="ECO:0000313" key="6">
    <source>
        <dbReference type="EMBL" id="PWN94798.1"/>
    </source>
</evidence>
<dbReference type="PANTHER" id="PTHR23152:SF4">
    <property type="entry name" value="2-OXOADIPATE DEHYDROGENASE COMPLEX COMPONENT E1"/>
    <property type="match status" value="1"/>
</dbReference>
<dbReference type="STRING" id="58919.A0A316Z1F4"/>
<dbReference type="RefSeq" id="XP_025595077.1">
    <property type="nucleotide sequence ID" value="XM_025743569.1"/>
</dbReference>
<dbReference type="SMART" id="SM00861">
    <property type="entry name" value="Transket_pyr"/>
    <property type="match status" value="1"/>
</dbReference>
<evidence type="ECO:0000256" key="4">
    <source>
        <dbReference type="ARBA" id="ARBA00023052"/>
    </source>
</evidence>